<dbReference type="Pfam" id="PF08281">
    <property type="entry name" value="Sigma70_r4_2"/>
    <property type="match status" value="1"/>
</dbReference>
<gene>
    <name evidence="9" type="ORF">SAMN05443507_11389</name>
</gene>
<keyword evidence="5 6" id="KW-0804">Transcription</keyword>
<evidence type="ECO:0000256" key="2">
    <source>
        <dbReference type="ARBA" id="ARBA00023015"/>
    </source>
</evidence>
<dbReference type="InterPro" id="IPR013325">
    <property type="entry name" value="RNA_pol_sigma_r2"/>
</dbReference>
<dbReference type="Pfam" id="PF04542">
    <property type="entry name" value="Sigma70_r2"/>
    <property type="match status" value="1"/>
</dbReference>
<dbReference type="RefSeq" id="WP_072874236.1">
    <property type="nucleotide sequence ID" value="NZ_FRAF01000013.1"/>
</dbReference>
<dbReference type="GO" id="GO:0016987">
    <property type="term" value="F:sigma factor activity"/>
    <property type="evidence" value="ECO:0007669"/>
    <property type="project" value="UniProtKB-KW"/>
</dbReference>
<evidence type="ECO:0000259" key="8">
    <source>
        <dbReference type="Pfam" id="PF08281"/>
    </source>
</evidence>
<dbReference type="Gene3D" id="1.10.10.10">
    <property type="entry name" value="Winged helix-like DNA-binding domain superfamily/Winged helix DNA-binding domain"/>
    <property type="match status" value="1"/>
</dbReference>
<keyword evidence="4 6" id="KW-0238">DNA-binding</keyword>
<comment type="similarity">
    <text evidence="1 6">Belongs to the sigma-70 factor family. ECF subfamily.</text>
</comment>
<dbReference type="Gene3D" id="1.10.1740.10">
    <property type="match status" value="1"/>
</dbReference>
<evidence type="ECO:0000256" key="6">
    <source>
        <dbReference type="RuleBase" id="RU000716"/>
    </source>
</evidence>
<dbReference type="PANTHER" id="PTHR43133">
    <property type="entry name" value="RNA POLYMERASE ECF-TYPE SIGMA FACTO"/>
    <property type="match status" value="1"/>
</dbReference>
<dbReference type="InterPro" id="IPR036388">
    <property type="entry name" value="WH-like_DNA-bd_sf"/>
</dbReference>
<dbReference type="EMBL" id="FRAF01000013">
    <property type="protein sequence ID" value="SHK42085.1"/>
    <property type="molecule type" value="Genomic_DNA"/>
</dbReference>
<dbReference type="SUPFAM" id="SSF88946">
    <property type="entry name" value="Sigma2 domain of RNA polymerase sigma factors"/>
    <property type="match status" value="1"/>
</dbReference>
<dbReference type="GO" id="GO:0006950">
    <property type="term" value="P:response to stress"/>
    <property type="evidence" value="ECO:0007669"/>
    <property type="project" value="UniProtKB-ARBA"/>
</dbReference>
<keyword evidence="2 6" id="KW-0805">Transcription regulation</keyword>
<dbReference type="OrthoDB" id="9784272at2"/>
<dbReference type="InterPro" id="IPR039425">
    <property type="entry name" value="RNA_pol_sigma-70-like"/>
</dbReference>
<evidence type="ECO:0000256" key="1">
    <source>
        <dbReference type="ARBA" id="ARBA00010641"/>
    </source>
</evidence>
<dbReference type="InterPro" id="IPR014284">
    <property type="entry name" value="RNA_pol_sigma-70_dom"/>
</dbReference>
<feature type="domain" description="RNA polymerase sigma-70 region 2" evidence="7">
    <location>
        <begin position="25"/>
        <end position="93"/>
    </location>
</feature>
<dbReference type="CDD" id="cd06171">
    <property type="entry name" value="Sigma70_r4"/>
    <property type="match status" value="1"/>
</dbReference>
<dbReference type="InterPro" id="IPR007627">
    <property type="entry name" value="RNA_pol_sigma70_r2"/>
</dbReference>
<evidence type="ECO:0000313" key="9">
    <source>
        <dbReference type="EMBL" id="SHK42085.1"/>
    </source>
</evidence>
<dbReference type="Proteomes" id="UP000184016">
    <property type="component" value="Unassembled WGS sequence"/>
</dbReference>
<evidence type="ECO:0000259" key="7">
    <source>
        <dbReference type="Pfam" id="PF04542"/>
    </source>
</evidence>
<evidence type="ECO:0000256" key="5">
    <source>
        <dbReference type="ARBA" id="ARBA00023163"/>
    </source>
</evidence>
<proteinExistence type="inferred from homology"/>
<feature type="domain" description="RNA polymerase sigma factor 70 region 4 type 2" evidence="8">
    <location>
        <begin position="125"/>
        <end position="177"/>
    </location>
</feature>
<evidence type="ECO:0000256" key="4">
    <source>
        <dbReference type="ARBA" id="ARBA00023125"/>
    </source>
</evidence>
<dbReference type="PROSITE" id="PS01063">
    <property type="entry name" value="SIGMA70_ECF"/>
    <property type="match status" value="1"/>
</dbReference>
<keyword evidence="10" id="KW-1185">Reference proteome</keyword>
<organism evidence="9 10">
    <name type="scientific">Alicyclobacillus tolerans</name>
    <dbReference type="NCBI Taxonomy" id="90970"/>
    <lineage>
        <taxon>Bacteria</taxon>
        <taxon>Bacillati</taxon>
        <taxon>Bacillota</taxon>
        <taxon>Bacilli</taxon>
        <taxon>Bacillales</taxon>
        <taxon>Alicyclobacillaceae</taxon>
        <taxon>Alicyclobacillus</taxon>
    </lineage>
</organism>
<dbReference type="PANTHER" id="PTHR43133:SF62">
    <property type="entry name" value="RNA POLYMERASE SIGMA FACTOR SIGZ"/>
    <property type="match status" value="1"/>
</dbReference>
<accession>A0A1M6SBM0</accession>
<dbReference type="GO" id="GO:0006352">
    <property type="term" value="P:DNA-templated transcription initiation"/>
    <property type="evidence" value="ECO:0007669"/>
    <property type="project" value="InterPro"/>
</dbReference>
<keyword evidence="3 6" id="KW-0731">Sigma factor</keyword>
<evidence type="ECO:0000256" key="3">
    <source>
        <dbReference type="ARBA" id="ARBA00023082"/>
    </source>
</evidence>
<reference evidence="10" key="1">
    <citation type="submission" date="2016-11" db="EMBL/GenBank/DDBJ databases">
        <authorList>
            <person name="Varghese N."/>
            <person name="Submissions S."/>
        </authorList>
    </citation>
    <scope>NUCLEOTIDE SEQUENCE [LARGE SCALE GENOMIC DNA]</scope>
    <source>
        <strain evidence="10">USBA-503</strain>
    </source>
</reference>
<evidence type="ECO:0000313" key="10">
    <source>
        <dbReference type="Proteomes" id="UP000184016"/>
    </source>
</evidence>
<dbReference type="AlphaFoldDB" id="A0A1M6SBM0"/>
<dbReference type="GO" id="GO:0003677">
    <property type="term" value="F:DNA binding"/>
    <property type="evidence" value="ECO:0007669"/>
    <property type="project" value="UniProtKB-KW"/>
</dbReference>
<sequence>MVETCSDGELLKRIANRDRTAMEVLYDRYERLLYSFARKAVPDDFVAEEIVQDVFIKVWGAAHTYDERQAKLTTWLLTIARRTAIDHARKRQKLIHSSTNDEVLQILPDDTKQPYEWTEVLALRQTIQDALNELPGDQKLLIERIYLQGLSQREMAELLQLPIGTVKSRIRLGLAKLKDKLTATGWEVTP</sequence>
<protein>
    <recommendedName>
        <fullName evidence="6">RNA polymerase sigma factor</fullName>
    </recommendedName>
</protein>
<dbReference type="InterPro" id="IPR000838">
    <property type="entry name" value="RNA_pol_sigma70_ECF_CS"/>
</dbReference>
<name>A0A1M6SBM0_9BACL</name>
<dbReference type="STRING" id="1830138.SAMN05443507_11389"/>
<dbReference type="SUPFAM" id="SSF88659">
    <property type="entry name" value="Sigma3 and sigma4 domains of RNA polymerase sigma factors"/>
    <property type="match status" value="1"/>
</dbReference>
<dbReference type="NCBIfam" id="TIGR02937">
    <property type="entry name" value="sigma70-ECF"/>
    <property type="match status" value="1"/>
</dbReference>
<dbReference type="InterPro" id="IPR013249">
    <property type="entry name" value="RNA_pol_sigma70_r4_t2"/>
</dbReference>
<dbReference type="InterPro" id="IPR013324">
    <property type="entry name" value="RNA_pol_sigma_r3/r4-like"/>
</dbReference>